<dbReference type="InterPro" id="IPR027444">
    <property type="entry name" value="H-NS_C_dom"/>
</dbReference>
<proteinExistence type="inferred from homology"/>
<evidence type="ECO:0000313" key="6">
    <source>
        <dbReference type="EMBL" id="MRH20396.1"/>
    </source>
</evidence>
<keyword evidence="7" id="KW-1185">Reference proteome</keyword>
<sequence>MTKDLDKLSLAELKQLRKDVDAAIASYNDREKAKARAALEEKAKEFGFSLDDIFGKKTRRSKTVAKYRNPNNASETWSGRGRRPNWLEDALKKGAQLESFLIR</sequence>
<dbReference type="EMBL" id="WJPO01000005">
    <property type="protein sequence ID" value="MRH20396.1"/>
    <property type="molecule type" value="Genomic_DNA"/>
</dbReference>
<dbReference type="OrthoDB" id="5297879at2"/>
<evidence type="ECO:0000256" key="2">
    <source>
        <dbReference type="ARBA" id="ARBA00010610"/>
    </source>
</evidence>
<reference evidence="6 7" key="1">
    <citation type="submission" date="2019-11" db="EMBL/GenBank/DDBJ databases">
        <title>Draft Whole-Genome sequence of the marine photosynthetic bacterium Rhodovulum strictum DSM 11289.</title>
        <authorList>
            <person name="Kyndt J.A."/>
            <person name="Meyer T.E."/>
        </authorList>
    </citation>
    <scope>NUCLEOTIDE SEQUENCE [LARGE SCALE GENOMIC DNA]</scope>
    <source>
        <strain evidence="6 7">DSM 11289</strain>
    </source>
</reference>
<evidence type="ECO:0000256" key="1">
    <source>
        <dbReference type="ARBA" id="ARBA00004453"/>
    </source>
</evidence>
<name>A0A844B215_9RHOB</name>
<protein>
    <submittedName>
        <fullName evidence="6">H-NS histone family protein</fullName>
    </submittedName>
</protein>
<dbReference type="Gene3D" id="4.10.430.10">
    <property type="entry name" value="Histone-like protein H-NS, C-terminal domain"/>
    <property type="match status" value="1"/>
</dbReference>
<dbReference type="PANTHER" id="PTHR38097">
    <property type="match status" value="1"/>
</dbReference>
<dbReference type="GO" id="GO:0003680">
    <property type="term" value="F:minor groove of adenine-thymine-rich DNA binding"/>
    <property type="evidence" value="ECO:0007669"/>
    <property type="project" value="TreeGrafter"/>
</dbReference>
<feature type="domain" description="DNA-binding protein H-NS-like C-terminal" evidence="5">
    <location>
        <begin position="57"/>
        <end position="102"/>
    </location>
</feature>
<dbReference type="GO" id="GO:0001217">
    <property type="term" value="F:DNA-binding transcription repressor activity"/>
    <property type="evidence" value="ECO:0007669"/>
    <property type="project" value="TreeGrafter"/>
</dbReference>
<keyword evidence="4" id="KW-0238">DNA-binding</keyword>
<accession>A0A844B215</accession>
<dbReference type="GO" id="GO:0000976">
    <property type="term" value="F:transcription cis-regulatory region binding"/>
    <property type="evidence" value="ECO:0007669"/>
    <property type="project" value="TreeGrafter"/>
</dbReference>
<comment type="subcellular location">
    <subcellularLocation>
        <location evidence="1">Cytoplasm</location>
        <location evidence="1">Nucleoid</location>
    </subcellularLocation>
</comment>
<dbReference type="GO" id="GO:0009295">
    <property type="term" value="C:nucleoid"/>
    <property type="evidence" value="ECO:0007669"/>
    <property type="project" value="UniProtKB-SubCell"/>
</dbReference>
<dbReference type="Pfam" id="PF00816">
    <property type="entry name" value="Histone_HNS"/>
    <property type="match status" value="1"/>
</dbReference>
<dbReference type="GO" id="GO:0003681">
    <property type="term" value="F:bent DNA binding"/>
    <property type="evidence" value="ECO:0007669"/>
    <property type="project" value="TreeGrafter"/>
</dbReference>
<dbReference type="PANTHER" id="PTHR38097:SF2">
    <property type="entry name" value="DNA-BINDING PROTEIN STPA"/>
    <property type="match status" value="1"/>
</dbReference>
<dbReference type="GO" id="GO:0032993">
    <property type="term" value="C:protein-DNA complex"/>
    <property type="evidence" value="ECO:0007669"/>
    <property type="project" value="TreeGrafter"/>
</dbReference>
<dbReference type="GO" id="GO:0005829">
    <property type="term" value="C:cytosol"/>
    <property type="evidence" value="ECO:0007669"/>
    <property type="project" value="TreeGrafter"/>
</dbReference>
<gene>
    <name evidence="6" type="ORF">GH815_05270</name>
</gene>
<dbReference type="Proteomes" id="UP000466730">
    <property type="component" value="Unassembled WGS sequence"/>
</dbReference>
<organism evidence="6 7">
    <name type="scientific">Rhodovulum strictum</name>
    <dbReference type="NCBI Taxonomy" id="58314"/>
    <lineage>
        <taxon>Bacteria</taxon>
        <taxon>Pseudomonadati</taxon>
        <taxon>Pseudomonadota</taxon>
        <taxon>Alphaproteobacteria</taxon>
        <taxon>Rhodobacterales</taxon>
        <taxon>Paracoccaceae</taxon>
        <taxon>Rhodovulum</taxon>
    </lineage>
</organism>
<comment type="caution">
    <text evidence="6">The sequence shown here is derived from an EMBL/GenBank/DDBJ whole genome shotgun (WGS) entry which is preliminary data.</text>
</comment>
<dbReference type="AlphaFoldDB" id="A0A844B215"/>
<dbReference type="SMART" id="SM00528">
    <property type="entry name" value="HNS"/>
    <property type="match status" value="1"/>
</dbReference>
<dbReference type="RefSeq" id="WP_153747710.1">
    <property type="nucleotide sequence ID" value="NZ_BAAADI010000026.1"/>
</dbReference>
<evidence type="ECO:0000256" key="3">
    <source>
        <dbReference type="ARBA" id="ARBA00022490"/>
    </source>
</evidence>
<evidence type="ECO:0000259" key="5">
    <source>
        <dbReference type="SMART" id="SM00528"/>
    </source>
</evidence>
<evidence type="ECO:0000256" key="4">
    <source>
        <dbReference type="ARBA" id="ARBA00023125"/>
    </source>
</evidence>
<comment type="similarity">
    <text evidence="2">Belongs to the histone-like protein H-NS family.</text>
</comment>
<keyword evidence="3" id="KW-0963">Cytoplasm</keyword>
<evidence type="ECO:0000313" key="7">
    <source>
        <dbReference type="Proteomes" id="UP000466730"/>
    </source>
</evidence>
<dbReference type="InterPro" id="IPR037150">
    <property type="entry name" value="H-NS_C_dom_sf"/>
</dbReference>
<dbReference type="SUPFAM" id="SSF81273">
    <property type="entry name" value="H-NS histone-like proteins"/>
    <property type="match status" value="1"/>
</dbReference>